<dbReference type="AlphaFoldDB" id="A0A543P1G0"/>
<evidence type="ECO:0000313" key="4">
    <source>
        <dbReference type="EMBL" id="TQN37901.1"/>
    </source>
</evidence>
<evidence type="ECO:0000256" key="2">
    <source>
        <dbReference type="ARBA" id="ARBA00022729"/>
    </source>
</evidence>
<dbReference type="InterPro" id="IPR011330">
    <property type="entry name" value="Glyco_hydro/deAcase_b/a-brl"/>
</dbReference>
<dbReference type="Gene3D" id="3.20.20.370">
    <property type="entry name" value="Glycoside hydrolase/deacetylase"/>
    <property type="match status" value="1"/>
</dbReference>
<evidence type="ECO:0000313" key="5">
    <source>
        <dbReference type="Proteomes" id="UP000319865"/>
    </source>
</evidence>
<dbReference type="PROSITE" id="PS51677">
    <property type="entry name" value="NODB"/>
    <property type="match status" value="1"/>
</dbReference>
<dbReference type="Pfam" id="PF01522">
    <property type="entry name" value="Polysacc_deac_1"/>
    <property type="match status" value="1"/>
</dbReference>
<dbReference type="OrthoDB" id="9782872at2"/>
<dbReference type="GO" id="GO:0016810">
    <property type="term" value="F:hydrolase activity, acting on carbon-nitrogen (but not peptide) bonds"/>
    <property type="evidence" value="ECO:0007669"/>
    <property type="project" value="InterPro"/>
</dbReference>
<dbReference type="EMBL" id="VFQE01000002">
    <property type="protein sequence ID" value="TQN37901.1"/>
    <property type="molecule type" value="Genomic_DNA"/>
</dbReference>
<evidence type="ECO:0000256" key="1">
    <source>
        <dbReference type="ARBA" id="ARBA00004613"/>
    </source>
</evidence>
<comment type="subcellular location">
    <subcellularLocation>
        <location evidence="1">Secreted</location>
    </subcellularLocation>
</comment>
<sequence length="257" mass="28892">MTILCYHSLHPTWESPLAVRPDAFAGQAAWLRRNRRVMPLRDALPQLDARGRLPRGHAALTFDDGFAELHTHALPVLMRGRLPATVFLVAQTLTPAGRPVDWVDTAGPEPLSTLTPDQVLEMRDAGVDFQSHSWAHHDLTQLSEAECVRDLRDSRELLSELLGVPVPLLAYPRGRHSPHVRRAAARAGYTHAFALPERAEDVDEYAVPRIGVYRNNGPLTVRLKATRPYARVRTSDIGAGNVRRVKRMAERLRLQRR</sequence>
<dbReference type="GO" id="GO:0005576">
    <property type="term" value="C:extracellular region"/>
    <property type="evidence" value="ECO:0007669"/>
    <property type="project" value="UniProtKB-SubCell"/>
</dbReference>
<dbReference type="InterPro" id="IPR051398">
    <property type="entry name" value="Polysacch_Deacetylase"/>
</dbReference>
<dbReference type="PANTHER" id="PTHR34216:SF3">
    <property type="entry name" value="POLY-BETA-1,6-N-ACETYL-D-GLUCOSAMINE N-DEACETYLASE"/>
    <property type="match status" value="1"/>
</dbReference>
<keyword evidence="5" id="KW-1185">Reference proteome</keyword>
<dbReference type="PANTHER" id="PTHR34216">
    <property type="match status" value="1"/>
</dbReference>
<dbReference type="CDD" id="cd10918">
    <property type="entry name" value="CE4_NodB_like_5s_6s"/>
    <property type="match status" value="1"/>
</dbReference>
<organism evidence="4 5">
    <name type="scientific">Blastococcus colisei</name>
    <dbReference type="NCBI Taxonomy" id="1564162"/>
    <lineage>
        <taxon>Bacteria</taxon>
        <taxon>Bacillati</taxon>
        <taxon>Actinomycetota</taxon>
        <taxon>Actinomycetes</taxon>
        <taxon>Geodermatophilales</taxon>
        <taxon>Geodermatophilaceae</taxon>
        <taxon>Blastococcus</taxon>
    </lineage>
</organism>
<dbReference type="Proteomes" id="UP000319865">
    <property type="component" value="Unassembled WGS sequence"/>
</dbReference>
<comment type="caution">
    <text evidence="4">The sequence shown here is derived from an EMBL/GenBank/DDBJ whole genome shotgun (WGS) entry which is preliminary data.</text>
</comment>
<gene>
    <name evidence="4" type="ORF">FHU33_4574</name>
</gene>
<name>A0A543P1G0_9ACTN</name>
<evidence type="ECO:0000259" key="3">
    <source>
        <dbReference type="PROSITE" id="PS51677"/>
    </source>
</evidence>
<keyword evidence="2" id="KW-0732">Signal</keyword>
<accession>A0A543P1G0</accession>
<dbReference type="InterPro" id="IPR002509">
    <property type="entry name" value="NODB_dom"/>
</dbReference>
<reference evidence="4 5" key="1">
    <citation type="submission" date="2019-06" db="EMBL/GenBank/DDBJ databases">
        <title>Sequencing the genomes of 1000 actinobacteria strains.</title>
        <authorList>
            <person name="Klenk H.-P."/>
        </authorList>
    </citation>
    <scope>NUCLEOTIDE SEQUENCE [LARGE SCALE GENOMIC DNA]</scope>
    <source>
        <strain evidence="4 5">DSM 46837</strain>
    </source>
</reference>
<protein>
    <submittedName>
        <fullName evidence="4">Polysaccharide deacetylase</fullName>
    </submittedName>
</protein>
<dbReference type="RefSeq" id="WP_142027794.1">
    <property type="nucleotide sequence ID" value="NZ_VFQE01000002.1"/>
</dbReference>
<feature type="domain" description="NodB homology" evidence="3">
    <location>
        <begin position="56"/>
        <end position="257"/>
    </location>
</feature>
<dbReference type="SUPFAM" id="SSF88713">
    <property type="entry name" value="Glycoside hydrolase/deacetylase"/>
    <property type="match status" value="1"/>
</dbReference>
<proteinExistence type="predicted"/>
<dbReference type="GO" id="GO:0005975">
    <property type="term" value="P:carbohydrate metabolic process"/>
    <property type="evidence" value="ECO:0007669"/>
    <property type="project" value="InterPro"/>
</dbReference>